<evidence type="ECO:0000256" key="1">
    <source>
        <dbReference type="SAM" id="SignalP"/>
    </source>
</evidence>
<organism evidence="2 3">
    <name type="scientific">Marinifilum caeruleilacunae</name>
    <dbReference type="NCBI Taxonomy" id="2499076"/>
    <lineage>
        <taxon>Bacteria</taxon>
        <taxon>Pseudomonadati</taxon>
        <taxon>Bacteroidota</taxon>
        <taxon>Bacteroidia</taxon>
        <taxon>Marinilabiliales</taxon>
        <taxon>Marinifilaceae</taxon>
    </lineage>
</organism>
<protein>
    <submittedName>
        <fullName evidence="2">DUF1287 domain-containing protein</fullName>
    </submittedName>
</protein>
<gene>
    <name evidence="2" type="ORF">ELS83_12755</name>
</gene>
<accession>A0ABX1WX38</accession>
<dbReference type="EMBL" id="RZNH01000021">
    <property type="protein sequence ID" value="NOU60693.1"/>
    <property type="molecule type" value="Genomic_DNA"/>
</dbReference>
<feature type="chain" id="PRO_5045618278" evidence="1">
    <location>
        <begin position="22"/>
        <end position="192"/>
    </location>
</feature>
<keyword evidence="3" id="KW-1185">Reference proteome</keyword>
<evidence type="ECO:0000313" key="2">
    <source>
        <dbReference type="EMBL" id="NOU60693.1"/>
    </source>
</evidence>
<proteinExistence type="predicted"/>
<sequence>MKKIFLSILFVLLLLNSYAQEFQQKLSDAAKEIINQEVIYDPSYFAIDYPNGDVPADRGVCTDVVIRAYRLLGIDLQKEVHEDMKANFSLYPNNWGLKTTDKNIDHRRVPNLMTFFERKGSVKEKSGKPQDYLAGDIVCWDLGGGITHIGIVIDQMSKDGKRPLIVHNIGAGQVVEDILNRYAIIGHYSYQK</sequence>
<dbReference type="RefSeq" id="WP_171595965.1">
    <property type="nucleotide sequence ID" value="NZ_RZNH01000021.1"/>
</dbReference>
<dbReference type="InterPro" id="IPR009706">
    <property type="entry name" value="DUF1287"/>
</dbReference>
<dbReference type="PIRSF" id="PIRSF011444">
    <property type="entry name" value="DUF1287"/>
    <property type="match status" value="1"/>
</dbReference>
<name>A0ABX1WX38_9BACT</name>
<dbReference type="Proteomes" id="UP000732105">
    <property type="component" value="Unassembled WGS sequence"/>
</dbReference>
<feature type="signal peptide" evidence="1">
    <location>
        <begin position="1"/>
        <end position="21"/>
    </location>
</feature>
<evidence type="ECO:0000313" key="3">
    <source>
        <dbReference type="Proteomes" id="UP000732105"/>
    </source>
</evidence>
<reference evidence="2 3" key="1">
    <citation type="submission" date="2018-12" db="EMBL/GenBank/DDBJ databases">
        <title>Marinifilum JC070 sp. nov., a marine bacterium isolated from Yongle Blue Hole in the South China Sea.</title>
        <authorList>
            <person name="Fu T."/>
        </authorList>
    </citation>
    <scope>NUCLEOTIDE SEQUENCE [LARGE SCALE GENOMIC DNA]</scope>
    <source>
        <strain evidence="2 3">JC070</strain>
    </source>
</reference>
<keyword evidence="1" id="KW-0732">Signal</keyword>
<dbReference type="Pfam" id="PF06940">
    <property type="entry name" value="DUF1287"/>
    <property type="match status" value="1"/>
</dbReference>
<comment type="caution">
    <text evidence="2">The sequence shown here is derived from an EMBL/GenBank/DDBJ whole genome shotgun (WGS) entry which is preliminary data.</text>
</comment>